<feature type="region of interest" description="Disordered" evidence="1">
    <location>
        <begin position="62"/>
        <end position="88"/>
    </location>
</feature>
<sequence length="88" mass="9748">MSVGKVVSMAGRLEQRRLERQLENDEAYGKNDPPAMSAMMGDGVFQRSDWQTARIYSFGKALAESGSRRDGASDAEPDGFDYGGRWQP</sequence>
<accession>A0A239IPP1</accession>
<gene>
    <name evidence="2" type="ORF">SAMN06265795_11051</name>
</gene>
<evidence type="ECO:0000313" key="2">
    <source>
        <dbReference type="EMBL" id="SNS95342.1"/>
    </source>
</evidence>
<organism evidence="2 3">
    <name type="scientific">Noviherbaspirillum humi</name>
    <dbReference type="NCBI Taxonomy" id="1688639"/>
    <lineage>
        <taxon>Bacteria</taxon>
        <taxon>Pseudomonadati</taxon>
        <taxon>Pseudomonadota</taxon>
        <taxon>Betaproteobacteria</taxon>
        <taxon>Burkholderiales</taxon>
        <taxon>Oxalobacteraceae</taxon>
        <taxon>Noviherbaspirillum</taxon>
    </lineage>
</organism>
<proteinExistence type="predicted"/>
<reference evidence="2 3" key="1">
    <citation type="submission" date="2017-06" db="EMBL/GenBank/DDBJ databases">
        <authorList>
            <person name="Kim H.J."/>
            <person name="Triplett B.A."/>
        </authorList>
    </citation>
    <scope>NUCLEOTIDE SEQUENCE [LARGE SCALE GENOMIC DNA]</scope>
    <source>
        <strain evidence="2 3">U15</strain>
    </source>
</reference>
<keyword evidence="3" id="KW-1185">Reference proteome</keyword>
<dbReference type="AlphaFoldDB" id="A0A239IPP1"/>
<evidence type="ECO:0000256" key="1">
    <source>
        <dbReference type="SAM" id="MobiDB-lite"/>
    </source>
</evidence>
<feature type="region of interest" description="Disordered" evidence="1">
    <location>
        <begin position="1"/>
        <end position="40"/>
    </location>
</feature>
<evidence type="ECO:0000313" key="3">
    <source>
        <dbReference type="Proteomes" id="UP000198284"/>
    </source>
</evidence>
<name>A0A239IPP1_9BURK</name>
<protein>
    <submittedName>
        <fullName evidence="2">Uncharacterized protein</fullName>
    </submittedName>
</protein>
<feature type="compositionally biased region" description="Basic and acidic residues" evidence="1">
    <location>
        <begin position="13"/>
        <end position="29"/>
    </location>
</feature>
<dbReference type="RefSeq" id="WP_089400122.1">
    <property type="nucleotide sequence ID" value="NZ_FZOT01000010.1"/>
</dbReference>
<dbReference type="EMBL" id="FZOT01000010">
    <property type="protein sequence ID" value="SNS95342.1"/>
    <property type="molecule type" value="Genomic_DNA"/>
</dbReference>
<dbReference type="Proteomes" id="UP000198284">
    <property type="component" value="Unassembled WGS sequence"/>
</dbReference>